<dbReference type="PANTHER" id="PTHR43065">
    <property type="entry name" value="SENSOR HISTIDINE KINASE"/>
    <property type="match status" value="1"/>
</dbReference>
<dbReference type="PROSITE" id="PS50109">
    <property type="entry name" value="HIS_KIN"/>
    <property type="match status" value="1"/>
</dbReference>
<feature type="domain" description="Histidine kinase" evidence="6">
    <location>
        <begin position="396"/>
        <end position="610"/>
    </location>
</feature>
<feature type="transmembrane region" description="Helical" evidence="4">
    <location>
        <begin position="341"/>
        <end position="362"/>
    </location>
</feature>
<comment type="catalytic activity">
    <reaction evidence="1">
        <text>ATP + protein L-histidine = ADP + protein N-phospho-L-histidine.</text>
        <dbReference type="EC" id="2.7.13.3"/>
    </reaction>
</comment>
<dbReference type="EC" id="2.7.13.3" evidence="2"/>
<protein>
    <recommendedName>
        <fullName evidence="2">histidine kinase</fullName>
        <ecNumber evidence="2">2.7.13.3</ecNumber>
    </recommendedName>
</protein>
<gene>
    <name evidence="7" type="ORF">GGD69_001766</name>
</gene>
<keyword evidence="4" id="KW-1133">Transmembrane helix</keyword>
<accession>A0AAW3UU12</accession>
<dbReference type="InterPro" id="IPR036890">
    <property type="entry name" value="HATPase_C_sf"/>
</dbReference>
<dbReference type="InterPro" id="IPR003594">
    <property type="entry name" value="HATPase_dom"/>
</dbReference>
<dbReference type="Gene3D" id="3.30.565.10">
    <property type="entry name" value="Histidine kinase-like ATPase, C-terminal domain"/>
    <property type="match status" value="1"/>
</dbReference>
<evidence type="ECO:0000256" key="2">
    <source>
        <dbReference type="ARBA" id="ARBA00012438"/>
    </source>
</evidence>
<dbReference type="InterPro" id="IPR003661">
    <property type="entry name" value="HisK_dim/P_dom"/>
</dbReference>
<dbReference type="Gene3D" id="1.10.287.130">
    <property type="match status" value="1"/>
</dbReference>
<evidence type="ECO:0000313" key="8">
    <source>
        <dbReference type="Proteomes" id="UP000518681"/>
    </source>
</evidence>
<sequence length="641" mass="70241">MYVRITRCIVLAMLGLSQCAYADAGHTWRVVILPGADPTQPAAQEQIRAIRQTIAAEAPQGVEFYTDSLDDLRFDDAGLMPSFLALLKRKYEHRKIDIVVGLADFALDFTKRYHDEIWPGAPVVISSVADDRRKDIPSDFAYVPTYFDIDGTIALAETLQPRARRLVVVSDTAKLDLRFAERAANTARARTSRSWTVDVWSGLTVPELQQRLAKLDRDVAVLYTTMYRDRTGRTFFPYEVVQPMAKVSAAPIYGWYPTYMGNGLSAGSVISFDANGRNTGAAAASTLLGGSRPQGVISSASAAHCIADVGMMEKLGLDASRLPQHCQLINVPPSLWREYRLIVLGAVAVVLMQTLTIGALLWQRRRRRIAEYEAALRANELARAAQFASAGELSASVAHEIGQPLGAILSNAEAAGLMLDDEVETEEFHSILSDIRRDALRANQVVRRLRALLQKHTIEFVPLDLNSTVNEGLVLLDLEARRRSIVVEVNLAVQDACVRGDRVQIQQVLINLVVNAMDAMVATPLPERIVSISSRRVREGYELVVADRGHGIPPDAGERVFESLYTTKQHGMGLGLSIVRTIVLAHNGQVWAAPRDGGGSIFTVWLPALERRTLSPLLAGSETSAEGAALLARPMQQGGHP</sequence>
<dbReference type="GO" id="GO:0000155">
    <property type="term" value="F:phosphorelay sensor kinase activity"/>
    <property type="evidence" value="ECO:0007669"/>
    <property type="project" value="InterPro"/>
</dbReference>
<dbReference type="EMBL" id="JACIIK010000003">
    <property type="protein sequence ID" value="MBB6200917.1"/>
    <property type="molecule type" value="Genomic_DNA"/>
</dbReference>
<dbReference type="PRINTS" id="PR00344">
    <property type="entry name" value="BCTRLSENSOR"/>
</dbReference>
<dbReference type="SUPFAM" id="SSF55874">
    <property type="entry name" value="ATPase domain of HSP90 chaperone/DNA topoisomerase II/histidine kinase"/>
    <property type="match status" value="1"/>
</dbReference>
<dbReference type="Pfam" id="PF00512">
    <property type="entry name" value="HisKA"/>
    <property type="match status" value="1"/>
</dbReference>
<feature type="signal peptide" evidence="5">
    <location>
        <begin position="1"/>
        <end position="22"/>
    </location>
</feature>
<dbReference type="RefSeq" id="WP_183797460.1">
    <property type="nucleotide sequence ID" value="NZ_JACIII010000004.1"/>
</dbReference>
<dbReference type="Pfam" id="PF02518">
    <property type="entry name" value="HATPase_c"/>
    <property type="match status" value="1"/>
</dbReference>
<evidence type="ECO:0000259" key="6">
    <source>
        <dbReference type="PROSITE" id="PS50109"/>
    </source>
</evidence>
<keyword evidence="5" id="KW-0732">Signal</keyword>
<reference evidence="7 8" key="1">
    <citation type="submission" date="2020-08" db="EMBL/GenBank/DDBJ databases">
        <title>Genomic Encyclopedia of Type Strains, Phase IV (KMG-V): Genome sequencing to study the core and pangenomes of soil and plant-associated prokaryotes.</title>
        <authorList>
            <person name="Whitman W."/>
        </authorList>
    </citation>
    <scope>NUCLEOTIDE SEQUENCE [LARGE SCALE GENOMIC DNA]</scope>
    <source>
        <strain evidence="7 8">SEMIA 4013</strain>
    </source>
</reference>
<keyword evidence="4" id="KW-0472">Membrane</keyword>
<dbReference type="PANTHER" id="PTHR43065:SF42">
    <property type="entry name" value="TWO-COMPONENT SENSOR PPRA"/>
    <property type="match status" value="1"/>
</dbReference>
<organism evidence="7 8">
    <name type="scientific">Paraburkholderia fungorum</name>
    <dbReference type="NCBI Taxonomy" id="134537"/>
    <lineage>
        <taxon>Bacteria</taxon>
        <taxon>Pseudomonadati</taxon>
        <taxon>Pseudomonadota</taxon>
        <taxon>Betaproteobacteria</taxon>
        <taxon>Burkholderiales</taxon>
        <taxon>Burkholderiaceae</taxon>
        <taxon>Paraburkholderia</taxon>
    </lineage>
</organism>
<evidence type="ECO:0000256" key="5">
    <source>
        <dbReference type="SAM" id="SignalP"/>
    </source>
</evidence>
<evidence type="ECO:0000313" key="7">
    <source>
        <dbReference type="EMBL" id="MBB6200917.1"/>
    </source>
</evidence>
<keyword evidence="7" id="KW-0808">Transferase</keyword>
<comment type="caution">
    <text evidence="7">The sequence shown here is derived from an EMBL/GenBank/DDBJ whole genome shotgun (WGS) entry which is preliminary data.</text>
</comment>
<evidence type="ECO:0000256" key="3">
    <source>
        <dbReference type="ARBA" id="ARBA00022553"/>
    </source>
</evidence>
<keyword evidence="7" id="KW-0418">Kinase</keyword>
<dbReference type="InterPro" id="IPR036097">
    <property type="entry name" value="HisK_dim/P_sf"/>
</dbReference>
<dbReference type="SMART" id="SM00388">
    <property type="entry name" value="HisKA"/>
    <property type="match status" value="1"/>
</dbReference>
<dbReference type="InterPro" id="IPR005467">
    <property type="entry name" value="His_kinase_dom"/>
</dbReference>
<dbReference type="SUPFAM" id="SSF47384">
    <property type="entry name" value="Homodimeric domain of signal transducing histidine kinase"/>
    <property type="match status" value="1"/>
</dbReference>
<dbReference type="AlphaFoldDB" id="A0AAW3UU12"/>
<keyword evidence="4" id="KW-0812">Transmembrane</keyword>
<feature type="chain" id="PRO_5043330046" description="histidine kinase" evidence="5">
    <location>
        <begin position="23"/>
        <end position="641"/>
    </location>
</feature>
<keyword evidence="3" id="KW-0597">Phosphoprotein</keyword>
<proteinExistence type="predicted"/>
<dbReference type="InterPro" id="IPR004358">
    <property type="entry name" value="Sig_transdc_His_kin-like_C"/>
</dbReference>
<evidence type="ECO:0000256" key="1">
    <source>
        <dbReference type="ARBA" id="ARBA00000085"/>
    </source>
</evidence>
<dbReference type="Proteomes" id="UP000518681">
    <property type="component" value="Unassembled WGS sequence"/>
</dbReference>
<dbReference type="Gene3D" id="3.40.50.2300">
    <property type="match status" value="2"/>
</dbReference>
<dbReference type="SMART" id="SM00387">
    <property type="entry name" value="HATPase_c"/>
    <property type="match status" value="1"/>
</dbReference>
<evidence type="ECO:0000256" key="4">
    <source>
        <dbReference type="SAM" id="Phobius"/>
    </source>
</evidence>
<name>A0AAW3UU12_9BURK</name>
<dbReference type="CDD" id="cd00082">
    <property type="entry name" value="HisKA"/>
    <property type="match status" value="1"/>
</dbReference>